<reference evidence="8 9" key="1">
    <citation type="submission" date="2020-08" db="EMBL/GenBank/DDBJ databases">
        <title>Genomic Encyclopedia of Type Strains, Phase IV (KMG-IV): sequencing the most valuable type-strain genomes for metagenomic binning, comparative biology and taxonomic classification.</title>
        <authorList>
            <person name="Goeker M."/>
        </authorList>
    </citation>
    <scope>NUCLEOTIDE SEQUENCE [LARGE SCALE GENOMIC DNA]</scope>
    <source>
        <strain evidence="8 9">DSM 5686</strain>
    </source>
</reference>
<dbReference type="GeneID" id="96606478"/>
<evidence type="ECO:0000256" key="5">
    <source>
        <dbReference type="PROSITE-ProRule" id="PRU01248"/>
    </source>
</evidence>
<dbReference type="CDD" id="cd00796">
    <property type="entry name" value="INT_Rci_Hp1_C"/>
    <property type="match status" value="1"/>
</dbReference>
<evidence type="ECO:0000313" key="9">
    <source>
        <dbReference type="Proteomes" id="UP000565455"/>
    </source>
</evidence>
<comment type="caution">
    <text evidence="8">The sequence shown here is derived from an EMBL/GenBank/DDBJ whole genome shotgun (WGS) entry which is preliminary data.</text>
</comment>
<dbReference type="EMBL" id="JACJIM010000008">
    <property type="protein sequence ID" value="MBA9065450.1"/>
    <property type="molecule type" value="Genomic_DNA"/>
</dbReference>
<gene>
    <name evidence="8" type="ORF">GGQ91_004867</name>
</gene>
<protein>
    <submittedName>
        <fullName evidence="8">Integrase</fullName>
    </submittedName>
</protein>
<dbReference type="Gene3D" id="3.30.160.390">
    <property type="entry name" value="Integrase, DNA-binding domain"/>
    <property type="match status" value="1"/>
</dbReference>
<keyword evidence="3 5" id="KW-0238">DNA-binding</keyword>
<dbReference type="InterPro" id="IPR004107">
    <property type="entry name" value="Integrase_SAM-like_N"/>
</dbReference>
<keyword evidence="4" id="KW-0233">DNA recombination</keyword>
<accession>A0ABR6DH68</accession>
<dbReference type="RefSeq" id="WP_182592991.1">
    <property type="nucleotide sequence ID" value="NZ_JACJIM010000008.1"/>
</dbReference>
<proteinExistence type="inferred from homology"/>
<evidence type="ECO:0000256" key="2">
    <source>
        <dbReference type="ARBA" id="ARBA00022908"/>
    </source>
</evidence>
<dbReference type="PROSITE" id="PS51898">
    <property type="entry name" value="TYR_RECOMBINASE"/>
    <property type="match status" value="1"/>
</dbReference>
<evidence type="ECO:0000259" key="7">
    <source>
        <dbReference type="PROSITE" id="PS51900"/>
    </source>
</evidence>
<evidence type="ECO:0000313" key="8">
    <source>
        <dbReference type="EMBL" id="MBA9065450.1"/>
    </source>
</evidence>
<comment type="similarity">
    <text evidence="1">Belongs to the 'phage' integrase family.</text>
</comment>
<dbReference type="Proteomes" id="UP000565455">
    <property type="component" value="Unassembled WGS sequence"/>
</dbReference>
<organism evidence="8 9">
    <name type="scientific">Methylobacterium fujisawaense</name>
    <dbReference type="NCBI Taxonomy" id="107400"/>
    <lineage>
        <taxon>Bacteria</taxon>
        <taxon>Pseudomonadati</taxon>
        <taxon>Pseudomonadota</taxon>
        <taxon>Alphaproteobacteria</taxon>
        <taxon>Hyphomicrobiales</taxon>
        <taxon>Methylobacteriaceae</taxon>
        <taxon>Methylobacterium</taxon>
    </lineage>
</organism>
<feature type="domain" description="Tyr recombinase" evidence="6">
    <location>
        <begin position="218"/>
        <end position="415"/>
    </location>
</feature>
<sequence length="437" mass="47598">MADRKLTKSVVEGLEVRPTDYVVWCAKLPGFGCRVRPSGSKSFIAFYRVGGRNAAVRKVTIGAFGKVTVEEARKAATEILAKAELGEDVAEARTRQRAEMTVAQLCDEYLIEGVETKKASTLVTDRGRIERHIKPLLGRKRLSEVTSADIERFVKDVANGKTAVDVKTGKQGRARVTGGKGTATRTARLLGGIFTYAVKRKYIAANPRQGVKLYDDRKGERFLSEPELKRLGETLREAETVGLPWQFNEGKAEKHRPVNAEHQREVISPFAVAAIRLLMLTGCRLGEILGLRWTEVDLENGLLHLPDSKTGAKRIMIGAAAVAVLGSIPRTGRYVIAGANPDRPRSDLKKPWSRITAHADLDGVRLHDLRHSYASKGAASGMGLTIVGKLLGHRSTATTARYSHFADDPLRRASDAISEAIAAAMGAQTVARESNDG</sequence>
<dbReference type="InterPro" id="IPR044068">
    <property type="entry name" value="CB"/>
</dbReference>
<name>A0ABR6DH68_9HYPH</name>
<evidence type="ECO:0000256" key="1">
    <source>
        <dbReference type="ARBA" id="ARBA00008857"/>
    </source>
</evidence>
<evidence type="ECO:0000259" key="6">
    <source>
        <dbReference type="PROSITE" id="PS51898"/>
    </source>
</evidence>
<dbReference type="PANTHER" id="PTHR30629:SF2">
    <property type="entry name" value="PROPHAGE INTEGRASE INTS-RELATED"/>
    <property type="match status" value="1"/>
</dbReference>
<dbReference type="InterPro" id="IPR038488">
    <property type="entry name" value="Integrase_DNA-bd_sf"/>
</dbReference>
<keyword evidence="2" id="KW-0229">DNA integration</keyword>
<dbReference type="InterPro" id="IPR013762">
    <property type="entry name" value="Integrase-like_cat_sf"/>
</dbReference>
<keyword evidence="9" id="KW-1185">Reference proteome</keyword>
<evidence type="ECO:0000256" key="4">
    <source>
        <dbReference type="ARBA" id="ARBA00023172"/>
    </source>
</evidence>
<dbReference type="Pfam" id="PF14659">
    <property type="entry name" value="Phage_int_SAM_3"/>
    <property type="match status" value="1"/>
</dbReference>
<dbReference type="PANTHER" id="PTHR30629">
    <property type="entry name" value="PROPHAGE INTEGRASE"/>
    <property type="match status" value="1"/>
</dbReference>
<evidence type="ECO:0000256" key="3">
    <source>
        <dbReference type="ARBA" id="ARBA00023125"/>
    </source>
</evidence>
<dbReference type="Pfam" id="PF13356">
    <property type="entry name" value="Arm-DNA-bind_3"/>
    <property type="match status" value="1"/>
</dbReference>
<dbReference type="Gene3D" id="1.10.150.130">
    <property type="match status" value="1"/>
</dbReference>
<dbReference type="InterPro" id="IPR010998">
    <property type="entry name" value="Integrase_recombinase_N"/>
</dbReference>
<dbReference type="InterPro" id="IPR002104">
    <property type="entry name" value="Integrase_catalytic"/>
</dbReference>
<dbReference type="SUPFAM" id="SSF56349">
    <property type="entry name" value="DNA breaking-rejoining enzymes"/>
    <property type="match status" value="1"/>
</dbReference>
<feature type="domain" description="Core-binding (CB)" evidence="7">
    <location>
        <begin position="100"/>
        <end position="198"/>
    </location>
</feature>
<dbReference type="InterPro" id="IPR011010">
    <property type="entry name" value="DNA_brk_join_enz"/>
</dbReference>
<dbReference type="InterPro" id="IPR025166">
    <property type="entry name" value="Integrase_DNA_bind_dom"/>
</dbReference>
<dbReference type="InterPro" id="IPR050808">
    <property type="entry name" value="Phage_Integrase"/>
</dbReference>
<dbReference type="Gene3D" id="1.10.443.10">
    <property type="entry name" value="Intergrase catalytic core"/>
    <property type="match status" value="1"/>
</dbReference>
<dbReference type="PROSITE" id="PS51900">
    <property type="entry name" value="CB"/>
    <property type="match status" value="1"/>
</dbReference>
<dbReference type="Pfam" id="PF00589">
    <property type="entry name" value="Phage_integrase"/>
    <property type="match status" value="1"/>
</dbReference>